<evidence type="ECO:0000313" key="2">
    <source>
        <dbReference type="EMBL" id="QHS86687.1"/>
    </source>
</evidence>
<proteinExistence type="predicted"/>
<feature type="transmembrane region" description="Helical" evidence="1">
    <location>
        <begin position="6"/>
        <end position="23"/>
    </location>
</feature>
<dbReference type="AlphaFoldDB" id="A0A6C0B393"/>
<evidence type="ECO:0000256" key="1">
    <source>
        <dbReference type="SAM" id="Phobius"/>
    </source>
</evidence>
<sequence>MYQTLIVISFITFVFLYFFIITTEKEEFTNADKKPPSKHKKPKCVCVYDVDGTLTNLSNLSSKDSAIDARASVESCINAGCAIGLVATNKFCTDQDPENCKISEYAFGFNIKNPEQVKKASEKLKKPIVTGEDWVVSNVHKGDAMKIFSKKICNPKCGLLIDDNILQGCGNCNTFDKNSYCPAPWGGENDKPNLCNIKKAYKCKFNSVNARDFGNDYTWVPAREINVKKANKTGIISQMGGTGFNWNDGAQLAHADGIIKDYWNSAVQTKAVHTMNKNCKINLKPVNEPILKSKLQKQKRCDHKKNPPNCTTYVDCENYMKTNCGNKVISDYTYSCLENKKNPGTRICKIENR</sequence>
<dbReference type="EMBL" id="MN739060">
    <property type="protein sequence ID" value="QHS86687.1"/>
    <property type="molecule type" value="Genomic_DNA"/>
</dbReference>
<accession>A0A6C0B393</accession>
<keyword evidence="1" id="KW-0472">Membrane</keyword>
<protein>
    <submittedName>
        <fullName evidence="2">Uncharacterized protein</fullName>
    </submittedName>
</protein>
<keyword evidence="1" id="KW-0812">Transmembrane</keyword>
<reference evidence="2" key="1">
    <citation type="journal article" date="2020" name="Nature">
        <title>Giant virus diversity and host interactions through global metagenomics.</title>
        <authorList>
            <person name="Schulz F."/>
            <person name="Roux S."/>
            <person name="Paez-Espino D."/>
            <person name="Jungbluth S."/>
            <person name="Walsh D.A."/>
            <person name="Denef V.J."/>
            <person name="McMahon K.D."/>
            <person name="Konstantinidis K.T."/>
            <person name="Eloe-Fadrosh E.A."/>
            <person name="Kyrpides N.C."/>
            <person name="Woyke T."/>
        </authorList>
    </citation>
    <scope>NUCLEOTIDE SEQUENCE</scope>
    <source>
        <strain evidence="2">GVMAG-M-3300009422-16</strain>
    </source>
</reference>
<keyword evidence="1" id="KW-1133">Transmembrane helix</keyword>
<name>A0A6C0B393_9ZZZZ</name>
<organism evidence="2">
    <name type="scientific">viral metagenome</name>
    <dbReference type="NCBI Taxonomy" id="1070528"/>
    <lineage>
        <taxon>unclassified sequences</taxon>
        <taxon>metagenomes</taxon>
        <taxon>organismal metagenomes</taxon>
    </lineage>
</organism>